<comment type="caution">
    <text evidence="1">The sequence shown here is derived from an EMBL/GenBank/DDBJ whole genome shotgun (WGS) entry which is preliminary data.</text>
</comment>
<dbReference type="AlphaFoldDB" id="A0AAV9J4V0"/>
<accession>A0AAV9J4V0</accession>
<evidence type="ECO:0000313" key="2">
    <source>
        <dbReference type="Proteomes" id="UP001324427"/>
    </source>
</evidence>
<evidence type="ECO:0000313" key="1">
    <source>
        <dbReference type="EMBL" id="KAK4539997.1"/>
    </source>
</evidence>
<sequence length="147" mass="16227">MFCITALRVAAYLAVLLNTPREPQPLAPHAPIETFEIFLKLLFSFFFVAEMTQGVYAGLHHLASHGHITLHRGPDLDGPWLDAEGGGLDAAWRAMCLYPMILVFSSCLSRTSIHHRVAPDLLLMVVFECILVVEAAIGLPRHTISPL</sequence>
<organism evidence="1 2">
    <name type="scientific">Oleoguttula mirabilis</name>
    <dbReference type="NCBI Taxonomy" id="1507867"/>
    <lineage>
        <taxon>Eukaryota</taxon>
        <taxon>Fungi</taxon>
        <taxon>Dikarya</taxon>
        <taxon>Ascomycota</taxon>
        <taxon>Pezizomycotina</taxon>
        <taxon>Dothideomycetes</taxon>
        <taxon>Dothideomycetidae</taxon>
        <taxon>Mycosphaerellales</taxon>
        <taxon>Teratosphaeriaceae</taxon>
        <taxon>Oleoguttula</taxon>
    </lineage>
</organism>
<proteinExistence type="predicted"/>
<protein>
    <submittedName>
        <fullName evidence="1">Uncharacterized protein</fullName>
    </submittedName>
</protein>
<dbReference type="Proteomes" id="UP001324427">
    <property type="component" value="Unassembled WGS sequence"/>
</dbReference>
<dbReference type="EMBL" id="JAVFHQ010000077">
    <property type="protein sequence ID" value="KAK4539997.1"/>
    <property type="molecule type" value="Genomic_DNA"/>
</dbReference>
<keyword evidence="2" id="KW-1185">Reference proteome</keyword>
<name>A0AAV9J4V0_9PEZI</name>
<gene>
    <name evidence="1" type="ORF">LTR36_009895</name>
</gene>
<reference evidence="1 2" key="1">
    <citation type="submission" date="2021-11" db="EMBL/GenBank/DDBJ databases">
        <title>Black yeast isolated from Biological Soil Crust.</title>
        <authorList>
            <person name="Kurbessoian T."/>
        </authorList>
    </citation>
    <scope>NUCLEOTIDE SEQUENCE [LARGE SCALE GENOMIC DNA]</scope>
    <source>
        <strain evidence="1 2">CCFEE 5522</strain>
    </source>
</reference>